<dbReference type="InterPro" id="IPR058781">
    <property type="entry name" value="HH_AprE-like"/>
</dbReference>
<evidence type="ECO:0000256" key="2">
    <source>
        <dbReference type="ARBA" id="ARBA00009477"/>
    </source>
</evidence>
<comment type="subcellular location">
    <subcellularLocation>
        <location evidence="1 9">Cell inner membrane</location>
        <topology evidence="1 9">Single-pass membrane protein</topology>
    </subcellularLocation>
</comment>
<evidence type="ECO:0000256" key="4">
    <source>
        <dbReference type="ARBA" id="ARBA00022475"/>
    </source>
</evidence>
<dbReference type="RefSeq" id="WP_136559496.1">
    <property type="nucleotide sequence ID" value="NZ_STGT01000004.1"/>
</dbReference>
<keyword evidence="8" id="KW-0472">Membrane</keyword>
<evidence type="ECO:0000256" key="6">
    <source>
        <dbReference type="ARBA" id="ARBA00022692"/>
    </source>
</evidence>
<dbReference type="NCBIfam" id="TIGR01843">
    <property type="entry name" value="type_I_hlyD"/>
    <property type="match status" value="1"/>
</dbReference>
<dbReference type="PANTHER" id="PTHR30386:SF17">
    <property type="entry name" value="ALKALINE PROTEASE SECRETION PROTEIN APRE"/>
    <property type="match status" value="1"/>
</dbReference>
<evidence type="ECO:0000256" key="5">
    <source>
        <dbReference type="ARBA" id="ARBA00022519"/>
    </source>
</evidence>
<dbReference type="PANTHER" id="PTHR30386">
    <property type="entry name" value="MEMBRANE FUSION SUBUNIT OF EMRAB-TOLC MULTIDRUG EFFLUX PUMP"/>
    <property type="match status" value="1"/>
</dbReference>
<dbReference type="Gene3D" id="2.40.30.170">
    <property type="match status" value="1"/>
</dbReference>
<feature type="domain" description="AprE-like long alpha-helical hairpin" evidence="11">
    <location>
        <begin position="94"/>
        <end position="279"/>
    </location>
</feature>
<gene>
    <name evidence="13" type="ORF">E9677_18460</name>
</gene>
<evidence type="ECO:0000256" key="8">
    <source>
        <dbReference type="ARBA" id="ARBA00023136"/>
    </source>
</evidence>
<dbReference type="Proteomes" id="UP000309667">
    <property type="component" value="Unassembled WGS sequence"/>
</dbReference>
<comment type="caution">
    <text evidence="13">The sequence shown here is derived from an EMBL/GenBank/DDBJ whole genome shotgun (WGS) entry which is preliminary data.</text>
</comment>
<dbReference type="InterPro" id="IPR010129">
    <property type="entry name" value="T1SS_HlyD"/>
</dbReference>
<sequence>MTDRQSMTPIARSIRNYSLLAFVTILILVMGFGGWAATVKLSGAVIGHGVVVVDGNVKKIQHRTGGIVGEILVRNGARVAVGDLLIRMDDTITRANLAIVTKQVDQLSGRRLRLVAERDGLAAMALSDMSETEDGGSYVRAEEALFTARRETLQSQQSQLRQRIDQIGQETDGLTVRLKAKEQELSWVEQELVRVRSLSGQQLIQFNRLAELERLKAQLDGERGQLIAEIARAGTRVTETELQILQLDQDRRTEIVTELRDVDNKLAELEEQQVTAEDELKRVDIRSPQDGIVHELAVHTIGGVVAPGETVMQIVPSNDSLVVEARILPADIDQVHPGQKAVLRFSAFNQRTTPEVFAKVETVAADLVTNPQTGEAWYSIRIRIPAEEMAKLGNLTLLSGMPVEVFVKTGERTAMSYLLKPLSDQLARAMTED</sequence>
<evidence type="ECO:0000256" key="7">
    <source>
        <dbReference type="ARBA" id="ARBA00022989"/>
    </source>
</evidence>
<keyword evidence="6" id="KW-0812">Transmembrane</keyword>
<dbReference type="InterPro" id="IPR058982">
    <property type="entry name" value="Beta-barrel_AprE"/>
</dbReference>
<organism evidence="13 14">
    <name type="scientific">Rhizobium rhizophilum</name>
    <dbReference type="NCBI Taxonomy" id="1850373"/>
    <lineage>
        <taxon>Bacteria</taxon>
        <taxon>Pseudomonadati</taxon>
        <taxon>Pseudomonadota</taxon>
        <taxon>Alphaproteobacteria</taxon>
        <taxon>Hyphomicrobiales</taxon>
        <taxon>Rhizobiaceae</taxon>
        <taxon>Rhizobium/Agrobacterium group</taxon>
        <taxon>Rhizobium</taxon>
    </lineage>
</organism>
<proteinExistence type="inferred from homology"/>
<comment type="similarity">
    <text evidence="2 9">Belongs to the membrane fusion protein (MFP) (TC 8.A.1) family.</text>
</comment>
<evidence type="ECO:0000256" key="1">
    <source>
        <dbReference type="ARBA" id="ARBA00004377"/>
    </source>
</evidence>
<evidence type="ECO:0000256" key="9">
    <source>
        <dbReference type="RuleBase" id="RU365093"/>
    </source>
</evidence>
<accession>A0ABY2QS49</accession>
<evidence type="ECO:0000259" key="11">
    <source>
        <dbReference type="Pfam" id="PF25994"/>
    </source>
</evidence>
<dbReference type="InterPro" id="IPR050739">
    <property type="entry name" value="MFP"/>
</dbReference>
<evidence type="ECO:0000313" key="13">
    <source>
        <dbReference type="EMBL" id="THV12707.1"/>
    </source>
</evidence>
<evidence type="ECO:0000256" key="10">
    <source>
        <dbReference type="SAM" id="Coils"/>
    </source>
</evidence>
<keyword evidence="14" id="KW-1185">Reference proteome</keyword>
<feature type="domain" description="AprE-like beta-barrel" evidence="12">
    <location>
        <begin position="321"/>
        <end position="410"/>
    </location>
</feature>
<dbReference type="Pfam" id="PF25994">
    <property type="entry name" value="HH_AprE"/>
    <property type="match status" value="1"/>
</dbReference>
<keyword evidence="5 9" id="KW-0997">Cell inner membrane</keyword>
<feature type="coiled-coil region" evidence="10">
    <location>
        <begin position="209"/>
        <end position="286"/>
    </location>
</feature>
<evidence type="ECO:0000313" key="14">
    <source>
        <dbReference type="Proteomes" id="UP000309667"/>
    </source>
</evidence>
<keyword evidence="3 9" id="KW-0813">Transport</keyword>
<dbReference type="EMBL" id="STGT01000004">
    <property type="protein sequence ID" value="THV12707.1"/>
    <property type="molecule type" value="Genomic_DNA"/>
</dbReference>
<keyword evidence="10" id="KW-0175">Coiled coil</keyword>
<name>A0ABY2QS49_9HYPH</name>
<reference evidence="13 14" key="1">
    <citation type="submission" date="2019-04" db="EMBL/GenBank/DDBJ databases">
        <title>Genome sequence of strain 7209-2.</title>
        <authorList>
            <person name="Gao J."/>
            <person name="Sun J."/>
        </authorList>
    </citation>
    <scope>NUCLEOTIDE SEQUENCE [LARGE SCALE GENOMIC DNA]</scope>
    <source>
        <strain evidence="13 14">7209-2</strain>
    </source>
</reference>
<protein>
    <recommendedName>
        <fullName evidence="9">Membrane fusion protein (MFP) family protein</fullName>
    </recommendedName>
</protein>
<dbReference type="Pfam" id="PF26002">
    <property type="entry name" value="Beta-barrel_AprE"/>
    <property type="match status" value="1"/>
</dbReference>
<evidence type="ECO:0000259" key="12">
    <source>
        <dbReference type="Pfam" id="PF26002"/>
    </source>
</evidence>
<keyword evidence="7" id="KW-1133">Transmembrane helix</keyword>
<keyword evidence="4 9" id="KW-1003">Cell membrane</keyword>
<evidence type="ECO:0000256" key="3">
    <source>
        <dbReference type="ARBA" id="ARBA00022448"/>
    </source>
</evidence>
<dbReference type="PRINTS" id="PR01490">
    <property type="entry name" value="RTXTOXIND"/>
</dbReference>